<dbReference type="Gene3D" id="1.20.58.2200">
    <property type="match status" value="1"/>
</dbReference>
<accession>A0A3N4N633</accession>
<proteinExistence type="predicted"/>
<name>A0A3N4N633_9NEIS</name>
<keyword evidence="2" id="KW-0732">Signal</keyword>
<keyword evidence="5" id="KW-1185">Reference proteome</keyword>
<comment type="caution">
    <text evidence="4">The sequence shown here is derived from an EMBL/GenBank/DDBJ whole genome shotgun (WGS) entry which is preliminary data.</text>
</comment>
<evidence type="ECO:0000256" key="2">
    <source>
        <dbReference type="SAM" id="SignalP"/>
    </source>
</evidence>
<dbReference type="AlphaFoldDB" id="A0A3N4N633"/>
<evidence type="ECO:0000313" key="5">
    <source>
        <dbReference type="Proteomes" id="UP000272412"/>
    </source>
</evidence>
<feature type="chain" id="PRO_5018277062" evidence="2">
    <location>
        <begin position="25"/>
        <end position="780"/>
    </location>
</feature>
<dbReference type="NCBIfam" id="TIGR03505">
    <property type="entry name" value="FimV_core"/>
    <property type="match status" value="1"/>
</dbReference>
<evidence type="ECO:0000313" key="4">
    <source>
        <dbReference type="EMBL" id="RPD90815.1"/>
    </source>
</evidence>
<feature type="region of interest" description="Disordered" evidence="1">
    <location>
        <begin position="265"/>
        <end position="322"/>
    </location>
</feature>
<protein>
    <submittedName>
        <fullName evidence="4">TspA protein</fullName>
    </submittedName>
</protein>
<dbReference type="InterPro" id="IPR020011">
    <property type="entry name" value="FimV_C"/>
</dbReference>
<feature type="domain" description="LysM" evidence="3">
    <location>
        <begin position="196"/>
        <end position="251"/>
    </location>
</feature>
<evidence type="ECO:0000259" key="3">
    <source>
        <dbReference type="PROSITE" id="PS51782"/>
    </source>
</evidence>
<feature type="compositionally biased region" description="Low complexity" evidence="1">
    <location>
        <begin position="268"/>
        <end position="302"/>
    </location>
</feature>
<feature type="compositionally biased region" description="Basic and acidic residues" evidence="1">
    <location>
        <begin position="165"/>
        <end position="176"/>
    </location>
</feature>
<sequence>MKKYHKIKLIAASVALMTSISAMAGLGGLNVHSHLGEPFSGTITVTGNEAKALLNGGKASISNGNLRASIRKTGGDKAVVNIRSSKPIQDPVLIFQVSVGSQSREYTAIIDPADYNAKTDSAAIRGHKNNQVARVEAAPAATSFDRQAAHERINRAIGSSNTPDTRNDKPVRRADSNAKAAKSKPQQQYSGIVYGKRHLVRQGETLTGIASRVRPQGMTLAQTVQALVNANPDVFINNNADRMLAGKVLSIPDRGEFQTYANQAAPVAKPAETQPPATTPTEASVETPAVTTTTPAVTEPEAQVADQAASQEEPAVTAASEAADNAAVTAASAPVAAEAGAIEPADPVVTEPAAPQEEAADSSDNSLWRWLLLGGAALIALFFLSKLLGKRKVEPAEEAVQPVVKEETFTPEDNVTEYKPLPESEQPVSNTAKTMATAAGVGAAATAAAAYVAKKPDDELEVEDDFGDDIFFTEVQDVPAAKQGDVDVDLNDIDNAQAAIVSGAVTLDEETEKRRNADWDTIESTESVYEPEPENPYASVEDVAIEKPATPVANAFVTEQSSERESWDFEVEEAKTEVKEEWDFFAEDAKAKAESNDSNLTAVGSAALVAAGTVTGAKTPATEAGQADDEAPLESVWPEAEPEPVIDATFEPSPELRDEAVEAEVAAEPELFDIQQAEALSFQDAGDFNTEAVQVTEADETIEWDSIAVAETADSSSRESGFISESVGMTAPLEAKYELAKMYVEIGDPEAARETLQELLEESDGAILAKAKTMLEELGA</sequence>
<feature type="region of interest" description="Disordered" evidence="1">
    <location>
        <begin position="155"/>
        <end position="188"/>
    </location>
</feature>
<dbReference type="Gene3D" id="3.10.350.10">
    <property type="entry name" value="LysM domain"/>
    <property type="match status" value="1"/>
</dbReference>
<evidence type="ECO:0000256" key="1">
    <source>
        <dbReference type="SAM" id="MobiDB-lite"/>
    </source>
</evidence>
<organism evidence="4 5">
    <name type="scientific">Neisseria weixii</name>
    <dbReference type="NCBI Taxonomy" id="1853276"/>
    <lineage>
        <taxon>Bacteria</taxon>
        <taxon>Pseudomonadati</taxon>
        <taxon>Pseudomonadota</taxon>
        <taxon>Betaproteobacteria</taxon>
        <taxon>Neisseriales</taxon>
        <taxon>Neisseriaceae</taxon>
        <taxon>Neisseria</taxon>
    </lineage>
</organism>
<dbReference type="PROSITE" id="PS51782">
    <property type="entry name" value="LYSM"/>
    <property type="match status" value="1"/>
</dbReference>
<dbReference type="InterPro" id="IPR036779">
    <property type="entry name" value="LysM_dom_sf"/>
</dbReference>
<dbReference type="EMBL" id="RPFL01000001">
    <property type="protein sequence ID" value="RPD90815.1"/>
    <property type="molecule type" value="Genomic_DNA"/>
</dbReference>
<dbReference type="CDD" id="cd00118">
    <property type="entry name" value="LysM"/>
    <property type="match status" value="1"/>
</dbReference>
<dbReference type="RefSeq" id="WP_123803543.1">
    <property type="nucleotide sequence ID" value="NZ_RPFL01000001.1"/>
</dbReference>
<reference evidence="4 5" key="1">
    <citation type="submission" date="2018-11" db="EMBL/GenBank/DDBJ databases">
        <title>Neisseria weixii sp. nov. isolated from the rectal contents of plateau pika (Ochotona cruzoniae).</title>
        <authorList>
            <person name="Zhang G."/>
        </authorList>
    </citation>
    <scope>NUCLEOTIDE SEQUENCE [LARGE SCALE GENOMIC DNA]</scope>
    <source>
        <strain evidence="4 5">10009</strain>
    </source>
</reference>
<dbReference type="InterPro" id="IPR018392">
    <property type="entry name" value="LysM"/>
</dbReference>
<dbReference type="NCBIfam" id="TIGR03504">
    <property type="entry name" value="FimV_Cterm"/>
    <property type="match status" value="1"/>
</dbReference>
<dbReference type="InterPro" id="IPR020012">
    <property type="entry name" value="LysM_FimV"/>
</dbReference>
<dbReference type="InterPro" id="IPR038440">
    <property type="entry name" value="FimV_C_sf"/>
</dbReference>
<feature type="signal peptide" evidence="2">
    <location>
        <begin position="1"/>
        <end position="24"/>
    </location>
</feature>
<dbReference type="OrthoDB" id="5298707at2"/>
<gene>
    <name evidence="4" type="ORF">EGK74_00215</name>
</gene>
<dbReference type="Proteomes" id="UP000272412">
    <property type="component" value="Unassembled WGS sequence"/>
</dbReference>